<dbReference type="EMBL" id="BLAD01000069">
    <property type="protein sequence ID" value="GES03490.1"/>
    <property type="molecule type" value="Genomic_DNA"/>
</dbReference>
<dbReference type="Pfam" id="PF02423">
    <property type="entry name" value="OCD_Mu_crystall"/>
    <property type="match status" value="1"/>
</dbReference>
<proteinExistence type="predicted"/>
<comment type="caution">
    <text evidence="1">The sequence shown here is derived from an EMBL/GenBank/DDBJ whole genome shotgun (WGS) entry which is preliminary data.</text>
</comment>
<dbReference type="InterPro" id="IPR036291">
    <property type="entry name" value="NAD(P)-bd_dom_sf"/>
</dbReference>
<dbReference type="InterPro" id="IPR003462">
    <property type="entry name" value="ODC_Mu_crystall"/>
</dbReference>
<dbReference type="RefSeq" id="WP_155339651.1">
    <property type="nucleotide sequence ID" value="NZ_BAAABN010000082.1"/>
</dbReference>
<dbReference type="SUPFAM" id="SSF51735">
    <property type="entry name" value="NAD(P)-binding Rossmann-fold domains"/>
    <property type="match status" value="1"/>
</dbReference>
<dbReference type="Gene3D" id="3.40.50.720">
    <property type="entry name" value="NAD(P)-binding Rossmann-like Domain"/>
    <property type="match status" value="1"/>
</dbReference>
<evidence type="ECO:0000313" key="2">
    <source>
        <dbReference type="Proteomes" id="UP000334990"/>
    </source>
</evidence>
<evidence type="ECO:0000313" key="1">
    <source>
        <dbReference type="EMBL" id="GES03490.1"/>
    </source>
</evidence>
<evidence type="ECO:0008006" key="3">
    <source>
        <dbReference type="Google" id="ProtNLM"/>
    </source>
</evidence>
<dbReference type="OrthoDB" id="4311033at2"/>
<organism evidence="1 2">
    <name type="scientific">Acrocarpospora corrugata</name>
    <dbReference type="NCBI Taxonomy" id="35763"/>
    <lineage>
        <taxon>Bacteria</taxon>
        <taxon>Bacillati</taxon>
        <taxon>Actinomycetota</taxon>
        <taxon>Actinomycetes</taxon>
        <taxon>Streptosporangiales</taxon>
        <taxon>Streptosporangiaceae</taxon>
        <taxon>Acrocarpospora</taxon>
    </lineage>
</organism>
<gene>
    <name evidence="1" type="ORF">Acor_55560</name>
</gene>
<sequence>MNAYHPKAYAALRHADVAVLATGGRQAANAVRDADVVVCATSFRAPVFDSALVRDDAIVIAVGSHEPTVREVDAALFQRAQIIVEDVTTALRECGDVVMAIEENAIEENAITPDQLIPMRSVVSGEVRLTPDRPVLFKSAGMSWQDLVIAEAIVSRLEENSHQAGGFSTAV</sequence>
<dbReference type="GO" id="GO:0005737">
    <property type="term" value="C:cytoplasm"/>
    <property type="evidence" value="ECO:0007669"/>
    <property type="project" value="TreeGrafter"/>
</dbReference>
<protein>
    <recommendedName>
        <fullName evidence="3">Ornithine cyclodeaminase</fullName>
    </recommendedName>
</protein>
<dbReference type="PANTHER" id="PTHR13812">
    <property type="entry name" value="KETIMINE REDUCTASE MU-CRYSTALLIN"/>
    <property type="match status" value="1"/>
</dbReference>
<accession>A0A5M3W5G3</accession>
<dbReference type="AlphaFoldDB" id="A0A5M3W5G3"/>
<keyword evidence="2" id="KW-1185">Reference proteome</keyword>
<dbReference type="Proteomes" id="UP000334990">
    <property type="component" value="Unassembled WGS sequence"/>
</dbReference>
<reference evidence="1 2" key="1">
    <citation type="submission" date="2019-10" db="EMBL/GenBank/DDBJ databases">
        <title>Whole genome shotgun sequence of Acrocarpospora corrugata NBRC 13972.</title>
        <authorList>
            <person name="Ichikawa N."/>
            <person name="Kimura A."/>
            <person name="Kitahashi Y."/>
            <person name="Komaki H."/>
            <person name="Oguchi A."/>
        </authorList>
    </citation>
    <scope>NUCLEOTIDE SEQUENCE [LARGE SCALE GENOMIC DNA]</scope>
    <source>
        <strain evidence="1 2">NBRC 13972</strain>
    </source>
</reference>
<dbReference type="PANTHER" id="PTHR13812:SF19">
    <property type="entry name" value="KETIMINE REDUCTASE MU-CRYSTALLIN"/>
    <property type="match status" value="1"/>
</dbReference>
<name>A0A5M3W5G3_9ACTN</name>